<feature type="domain" description="Phospholipid/glycerol acyltransferase" evidence="5">
    <location>
        <begin position="72"/>
        <end position="186"/>
    </location>
</feature>
<accession>A0AA50CLP5</accession>
<dbReference type="CDD" id="cd07989">
    <property type="entry name" value="LPLAT_AGPAT-like"/>
    <property type="match status" value="1"/>
</dbReference>
<evidence type="ECO:0000256" key="1">
    <source>
        <dbReference type="ARBA" id="ARBA00005189"/>
    </source>
</evidence>
<keyword evidence="4" id="KW-0472">Membrane</keyword>
<keyword evidence="4" id="KW-0812">Transmembrane</keyword>
<dbReference type="SUPFAM" id="SSF69593">
    <property type="entry name" value="Glycerol-3-phosphate (1)-acyltransferase"/>
    <property type="match status" value="1"/>
</dbReference>
<evidence type="ECO:0000256" key="4">
    <source>
        <dbReference type="SAM" id="Phobius"/>
    </source>
</evidence>
<keyword evidence="7" id="KW-1185">Reference proteome</keyword>
<dbReference type="InterPro" id="IPR002123">
    <property type="entry name" value="Plipid/glycerol_acylTrfase"/>
</dbReference>
<dbReference type="Proteomes" id="UP001234585">
    <property type="component" value="Chromosome"/>
</dbReference>
<evidence type="ECO:0000259" key="5">
    <source>
        <dbReference type="SMART" id="SM00563"/>
    </source>
</evidence>
<dbReference type="PANTHER" id="PTHR10434">
    <property type="entry name" value="1-ACYL-SN-GLYCEROL-3-PHOSPHATE ACYLTRANSFERASE"/>
    <property type="match status" value="1"/>
</dbReference>
<dbReference type="PANTHER" id="PTHR10434:SF40">
    <property type="entry name" value="1-ACYL-SN-GLYCEROL-3-PHOSPHATE ACYLTRANSFERASE"/>
    <property type="match status" value="1"/>
</dbReference>
<evidence type="ECO:0000313" key="7">
    <source>
        <dbReference type="Proteomes" id="UP001234585"/>
    </source>
</evidence>
<dbReference type="EMBL" id="CP132302">
    <property type="protein sequence ID" value="WLR97393.1"/>
    <property type="molecule type" value="Genomic_DNA"/>
</dbReference>
<evidence type="ECO:0000313" key="6">
    <source>
        <dbReference type="EMBL" id="WLR97393.1"/>
    </source>
</evidence>
<dbReference type="GO" id="GO:0003841">
    <property type="term" value="F:1-acylglycerol-3-phosphate O-acyltransferase activity"/>
    <property type="evidence" value="ECO:0007669"/>
    <property type="project" value="TreeGrafter"/>
</dbReference>
<dbReference type="GO" id="GO:0006654">
    <property type="term" value="P:phosphatidic acid biosynthetic process"/>
    <property type="evidence" value="ECO:0007669"/>
    <property type="project" value="TreeGrafter"/>
</dbReference>
<dbReference type="Pfam" id="PF01553">
    <property type="entry name" value="Acyltransferase"/>
    <property type="match status" value="1"/>
</dbReference>
<proteinExistence type="predicted"/>
<dbReference type="RefSeq" id="WP_306037374.1">
    <property type="nucleotide sequence ID" value="NZ_CP132302.1"/>
</dbReference>
<gene>
    <name evidence="6" type="ORF">Q9313_17200</name>
</gene>
<evidence type="ECO:0000256" key="3">
    <source>
        <dbReference type="ARBA" id="ARBA00023315"/>
    </source>
</evidence>
<keyword evidence="4" id="KW-1133">Transmembrane helix</keyword>
<reference evidence="6 7" key="1">
    <citation type="submission" date="2023-08" db="EMBL/GenBank/DDBJ databases">
        <title>Pathogen: clinical or host-associated sample.</title>
        <authorList>
            <person name="Hergert J."/>
            <person name="Casey R."/>
            <person name="Wagner J."/>
            <person name="Young E.L."/>
            <person name="Oakeson K.F."/>
        </authorList>
    </citation>
    <scope>NUCLEOTIDE SEQUENCE [LARGE SCALE GENOMIC DNA]</scope>
    <source>
        <strain evidence="6 7">1760953</strain>
    </source>
</reference>
<keyword evidence="3 6" id="KW-0012">Acyltransferase</keyword>
<keyword evidence="2" id="KW-0808">Transferase</keyword>
<comment type="pathway">
    <text evidence="1">Lipid metabolism.</text>
</comment>
<dbReference type="AlphaFoldDB" id="A0AA50CLP5"/>
<sequence length="269" mass="30830">MIAFRSVLFNAVFYLNLIVQMIIFTPIYFLLPRKKAYFVPKFWARSNHWLFKVIVGATFEIEGLENIPAGGYIFAPKHQSFWDAYALLPWLSDPFYILKRELTWIPLFGWYIKKQRMVPVNRGARGKVMTAVMERTKAEMNAGRQLIIYPEGTRRPPGAPPEYKYGIARLYRDLQVPVVPVVMHPGLFWPRRKFIRQPGHFKVQILPAIAPGMDPDAFLAHLVDVMETASDKLLVETVEANPHLILPPTAVKRLAELKAGTPGQAEMRA</sequence>
<protein>
    <submittedName>
        <fullName evidence="6">1-acyl-sn-glycerol-3-phosphate acyltransferase</fullName>
    </submittedName>
</protein>
<dbReference type="SMART" id="SM00563">
    <property type="entry name" value="PlsC"/>
    <property type="match status" value="1"/>
</dbReference>
<organism evidence="6 7">
    <name type="scientific">Shinella sumterensis</name>
    <dbReference type="NCBI Taxonomy" id="1967501"/>
    <lineage>
        <taxon>Bacteria</taxon>
        <taxon>Pseudomonadati</taxon>
        <taxon>Pseudomonadota</taxon>
        <taxon>Alphaproteobacteria</taxon>
        <taxon>Hyphomicrobiales</taxon>
        <taxon>Rhizobiaceae</taxon>
        <taxon>Shinella</taxon>
    </lineage>
</organism>
<feature type="transmembrane region" description="Helical" evidence="4">
    <location>
        <begin position="12"/>
        <end position="31"/>
    </location>
</feature>
<name>A0AA50CLP5_9HYPH</name>
<evidence type="ECO:0000256" key="2">
    <source>
        <dbReference type="ARBA" id="ARBA00022679"/>
    </source>
</evidence>